<sequence>MAPTPTVKVGDTIPAGTFKYVPYSAELESNAACGRPLDLDISKDWKGKKVVLFSVPGAFTPTCHVNHLPPYLQKYDEFKGKGVDVIAVLASNDPFVMSGWGRFQDVKDKILCLSDIGAEWSNKLGLALESPGGARTARYAIILDDLVIKYIEVEPAPGVSVSGADAVLAKL</sequence>
<dbReference type="CDD" id="cd03013">
    <property type="entry name" value="PRX5_like"/>
    <property type="match status" value="1"/>
</dbReference>
<comment type="caution">
    <text evidence="9">The sequence shown here is derived from an EMBL/GenBank/DDBJ whole genome shotgun (WGS) entry which is preliminary data.</text>
</comment>
<keyword evidence="5 6" id="KW-0676">Redox-active center</keyword>
<dbReference type="GO" id="GO:0140824">
    <property type="term" value="F:thioredoxin-dependent peroxiredoxin activity"/>
    <property type="evidence" value="ECO:0007669"/>
    <property type="project" value="UniProtKB-EC"/>
</dbReference>
<comment type="function">
    <text evidence="6">Thiol-specific peroxidase that catalyzes the reduction of hydrogen peroxide and organic hydroperoxides to water and alcohols, respectively. Plays a role in cell protection against oxidative stress by detoxifying peroxides.</text>
</comment>
<dbReference type="Gene3D" id="3.40.30.10">
    <property type="entry name" value="Glutaredoxin"/>
    <property type="match status" value="1"/>
</dbReference>
<reference evidence="9 10" key="1">
    <citation type="submission" date="2024-01" db="EMBL/GenBank/DDBJ databases">
        <title>A draft genome for the cacao thread blight pathogen Marasmiellus scandens.</title>
        <authorList>
            <person name="Baruah I.K."/>
            <person name="Leung J."/>
            <person name="Bukari Y."/>
            <person name="Amoako-Attah I."/>
            <person name="Meinhardt L.W."/>
            <person name="Bailey B.A."/>
            <person name="Cohen S.P."/>
        </authorList>
    </citation>
    <scope>NUCLEOTIDE SEQUENCE [LARGE SCALE GENOMIC DNA]</scope>
    <source>
        <strain evidence="9 10">GH-19</strain>
    </source>
</reference>
<dbReference type="EC" id="1.11.1.24" evidence="9"/>
<evidence type="ECO:0000256" key="1">
    <source>
        <dbReference type="ARBA" id="ARBA00010505"/>
    </source>
</evidence>
<dbReference type="PROSITE" id="PS51352">
    <property type="entry name" value="THIOREDOXIN_2"/>
    <property type="match status" value="1"/>
</dbReference>
<evidence type="ECO:0000256" key="6">
    <source>
        <dbReference type="RuleBase" id="RU366011"/>
    </source>
</evidence>
<name>A0ABR1J962_9AGAR</name>
<keyword evidence="4 6" id="KW-0560">Oxidoreductase</keyword>
<comment type="similarity">
    <text evidence="1 6">Belongs to the peroxiredoxin family. Prx5 subfamily.</text>
</comment>
<evidence type="ECO:0000313" key="8">
    <source>
        <dbReference type="EMBL" id="KAK7442770.1"/>
    </source>
</evidence>
<evidence type="ECO:0000313" key="10">
    <source>
        <dbReference type="Proteomes" id="UP001498398"/>
    </source>
</evidence>
<gene>
    <name evidence="9" type="primary">AHP1_2</name>
    <name evidence="8" type="synonym">AHP1_3</name>
    <name evidence="9" type="ORF">VKT23_011435</name>
    <name evidence="8" type="ORF">VKT23_016015</name>
</gene>
<evidence type="ECO:0000256" key="3">
    <source>
        <dbReference type="ARBA" id="ARBA00022862"/>
    </source>
</evidence>
<evidence type="ECO:0000259" key="7">
    <source>
        <dbReference type="PROSITE" id="PS51352"/>
    </source>
</evidence>
<evidence type="ECO:0000256" key="4">
    <source>
        <dbReference type="ARBA" id="ARBA00023002"/>
    </source>
</evidence>
<dbReference type="Pfam" id="PF08534">
    <property type="entry name" value="Redoxin"/>
    <property type="match status" value="1"/>
</dbReference>
<evidence type="ECO:0000313" key="9">
    <source>
        <dbReference type="EMBL" id="KAK7453922.1"/>
    </source>
</evidence>
<feature type="domain" description="Thioredoxin" evidence="7">
    <location>
        <begin position="7"/>
        <end position="171"/>
    </location>
</feature>
<keyword evidence="2 6" id="KW-0575">Peroxidase</keyword>
<accession>A0ABR1J962</accession>
<keyword evidence="3 6" id="KW-0049">Antioxidant</keyword>
<protein>
    <submittedName>
        <fullName evidence="9">Peroxiredoxin type-2</fullName>
        <ecNumber evidence="9">1.11.1.24</ecNumber>
    </submittedName>
</protein>
<dbReference type="InterPro" id="IPR037944">
    <property type="entry name" value="PRX5-like"/>
</dbReference>
<dbReference type="InterPro" id="IPR013766">
    <property type="entry name" value="Thioredoxin_domain"/>
</dbReference>
<dbReference type="InterPro" id="IPR013740">
    <property type="entry name" value="Redoxin"/>
</dbReference>
<dbReference type="PANTHER" id="PTHR10430:SF16">
    <property type="entry name" value="PEROXIREDOXIN-5, MITOCHONDRIAL"/>
    <property type="match status" value="1"/>
</dbReference>
<dbReference type="InterPro" id="IPR036249">
    <property type="entry name" value="Thioredoxin-like_sf"/>
</dbReference>
<dbReference type="EMBL" id="JBANRG010000025">
    <property type="protein sequence ID" value="KAK7453922.1"/>
    <property type="molecule type" value="Genomic_DNA"/>
</dbReference>
<dbReference type="Proteomes" id="UP001498398">
    <property type="component" value="Unassembled WGS sequence"/>
</dbReference>
<evidence type="ECO:0000256" key="2">
    <source>
        <dbReference type="ARBA" id="ARBA00022559"/>
    </source>
</evidence>
<dbReference type="SUPFAM" id="SSF52833">
    <property type="entry name" value="Thioredoxin-like"/>
    <property type="match status" value="1"/>
</dbReference>
<evidence type="ECO:0000256" key="5">
    <source>
        <dbReference type="ARBA" id="ARBA00023284"/>
    </source>
</evidence>
<organism evidence="9 10">
    <name type="scientific">Marasmiellus scandens</name>
    <dbReference type="NCBI Taxonomy" id="2682957"/>
    <lineage>
        <taxon>Eukaryota</taxon>
        <taxon>Fungi</taxon>
        <taxon>Dikarya</taxon>
        <taxon>Basidiomycota</taxon>
        <taxon>Agaricomycotina</taxon>
        <taxon>Agaricomycetes</taxon>
        <taxon>Agaricomycetidae</taxon>
        <taxon>Agaricales</taxon>
        <taxon>Marasmiineae</taxon>
        <taxon>Omphalotaceae</taxon>
        <taxon>Marasmiellus</taxon>
    </lineage>
</organism>
<dbReference type="PANTHER" id="PTHR10430">
    <property type="entry name" value="PEROXIREDOXIN"/>
    <property type="match status" value="1"/>
</dbReference>
<dbReference type="EMBL" id="JBANRG010000057">
    <property type="protein sequence ID" value="KAK7442770.1"/>
    <property type="molecule type" value="Genomic_DNA"/>
</dbReference>
<keyword evidence="10" id="KW-1185">Reference proteome</keyword>
<proteinExistence type="inferred from homology"/>